<dbReference type="PANTHER" id="PTHR42919:SF8">
    <property type="entry name" value="N-ALPHA-ACETYLTRANSFERASE 50"/>
    <property type="match status" value="1"/>
</dbReference>
<feature type="compositionally biased region" description="Pro residues" evidence="3">
    <location>
        <begin position="44"/>
        <end position="67"/>
    </location>
</feature>
<accession>A0ABR0SGY4</accession>
<feature type="compositionally biased region" description="Low complexity" evidence="3">
    <location>
        <begin position="68"/>
        <end position="77"/>
    </location>
</feature>
<feature type="region of interest" description="Disordered" evidence="3">
    <location>
        <begin position="266"/>
        <end position="347"/>
    </location>
</feature>
<dbReference type="Proteomes" id="UP001338125">
    <property type="component" value="Unassembled WGS sequence"/>
</dbReference>
<organism evidence="5 6">
    <name type="scientific">Cladobotryum mycophilum</name>
    <dbReference type="NCBI Taxonomy" id="491253"/>
    <lineage>
        <taxon>Eukaryota</taxon>
        <taxon>Fungi</taxon>
        <taxon>Dikarya</taxon>
        <taxon>Ascomycota</taxon>
        <taxon>Pezizomycotina</taxon>
        <taxon>Sordariomycetes</taxon>
        <taxon>Hypocreomycetidae</taxon>
        <taxon>Hypocreales</taxon>
        <taxon>Hypocreaceae</taxon>
        <taxon>Cladobotryum</taxon>
    </lineage>
</organism>
<feature type="compositionally biased region" description="Polar residues" evidence="3">
    <location>
        <begin position="1"/>
        <end position="21"/>
    </location>
</feature>
<evidence type="ECO:0000256" key="3">
    <source>
        <dbReference type="SAM" id="MobiDB-lite"/>
    </source>
</evidence>
<evidence type="ECO:0000256" key="2">
    <source>
        <dbReference type="ARBA" id="ARBA00023315"/>
    </source>
</evidence>
<gene>
    <name evidence="5" type="ORF">PT974_09311</name>
</gene>
<dbReference type="InterPro" id="IPR000182">
    <property type="entry name" value="GNAT_dom"/>
</dbReference>
<dbReference type="PANTHER" id="PTHR42919">
    <property type="entry name" value="N-ALPHA-ACETYLTRANSFERASE"/>
    <property type="match status" value="1"/>
</dbReference>
<evidence type="ECO:0000259" key="4">
    <source>
        <dbReference type="PROSITE" id="PS51186"/>
    </source>
</evidence>
<dbReference type="PROSITE" id="PS51186">
    <property type="entry name" value="GNAT"/>
    <property type="match status" value="1"/>
</dbReference>
<name>A0ABR0SGY4_9HYPO</name>
<dbReference type="SUPFAM" id="SSF55729">
    <property type="entry name" value="Acyl-CoA N-acyltransferases (Nat)"/>
    <property type="match status" value="1"/>
</dbReference>
<sequence length="347" mass="36776">MSLPTSKPAQLSIRSFFQTKTPKYAPPPSSSSTNSNNNNTWSAAPPPPPQPATTFAAPPPAADPLPAPTAITPAPSNIPREASIRPITQADTTPSRAADPATGRFSRVITWAAHDGSGQEPKVVGGIVCRVEPEFSGSDAAGRQVPQALYIQSLCLLSPYRSMGLIAAALDAIVAAAVRDPTVDIDAVTAHVWTENEEGLHWYEARGFKRNGMPIKGYYLKLRPDSAWLVSRPVGASVRSALPSTTPPPPRQGSISSTTAAIMNLPPASNVTDTTGNTRPPLRSAGQSYQKQRPETEWNDLPDDMAPSLLAPPRRNGSEPQSGASSRSSSTGRKKRDRSYPAAAFNG</sequence>
<dbReference type="InterPro" id="IPR016181">
    <property type="entry name" value="Acyl_CoA_acyltransferase"/>
</dbReference>
<reference evidence="5 6" key="1">
    <citation type="submission" date="2024-01" db="EMBL/GenBank/DDBJ databases">
        <title>Complete genome of Cladobotryum mycophilum ATHUM6906.</title>
        <authorList>
            <person name="Christinaki A.C."/>
            <person name="Myridakis A.I."/>
            <person name="Kouvelis V.N."/>
        </authorList>
    </citation>
    <scope>NUCLEOTIDE SEQUENCE [LARGE SCALE GENOMIC DNA]</scope>
    <source>
        <strain evidence="5 6">ATHUM6906</strain>
    </source>
</reference>
<protein>
    <recommendedName>
        <fullName evidence="4">N-acetyltransferase domain-containing protein</fullName>
    </recommendedName>
</protein>
<dbReference type="InterPro" id="IPR051556">
    <property type="entry name" value="N-term/lysine_N-AcTrnsfr"/>
</dbReference>
<feature type="compositionally biased region" description="Polar residues" evidence="3">
    <location>
        <begin position="266"/>
        <end position="278"/>
    </location>
</feature>
<keyword evidence="6" id="KW-1185">Reference proteome</keyword>
<feature type="compositionally biased region" description="Low complexity" evidence="3">
    <location>
        <begin position="322"/>
        <end position="331"/>
    </location>
</feature>
<keyword evidence="1" id="KW-0808">Transferase</keyword>
<feature type="domain" description="N-acetyltransferase" evidence="4">
    <location>
        <begin position="82"/>
        <end position="235"/>
    </location>
</feature>
<evidence type="ECO:0000313" key="5">
    <source>
        <dbReference type="EMBL" id="KAK5991035.1"/>
    </source>
</evidence>
<keyword evidence="2" id="KW-0012">Acyltransferase</keyword>
<feature type="compositionally biased region" description="Low complexity" evidence="3">
    <location>
        <begin position="30"/>
        <end position="43"/>
    </location>
</feature>
<dbReference type="Gene3D" id="3.40.630.30">
    <property type="match status" value="1"/>
</dbReference>
<evidence type="ECO:0000256" key="1">
    <source>
        <dbReference type="ARBA" id="ARBA00022679"/>
    </source>
</evidence>
<dbReference type="Pfam" id="PF00583">
    <property type="entry name" value="Acetyltransf_1"/>
    <property type="match status" value="1"/>
</dbReference>
<proteinExistence type="predicted"/>
<comment type="caution">
    <text evidence="5">The sequence shown here is derived from an EMBL/GenBank/DDBJ whole genome shotgun (WGS) entry which is preliminary data.</text>
</comment>
<dbReference type="EMBL" id="JAVFKD010000014">
    <property type="protein sequence ID" value="KAK5991035.1"/>
    <property type="molecule type" value="Genomic_DNA"/>
</dbReference>
<evidence type="ECO:0000313" key="6">
    <source>
        <dbReference type="Proteomes" id="UP001338125"/>
    </source>
</evidence>
<feature type="region of interest" description="Disordered" evidence="3">
    <location>
        <begin position="1"/>
        <end position="102"/>
    </location>
</feature>